<comment type="caution">
    <text evidence="1">The sequence shown here is derived from an EMBL/GenBank/DDBJ whole genome shotgun (WGS) entry which is preliminary data.</text>
</comment>
<organism evidence="1">
    <name type="scientific">bioreactor metagenome</name>
    <dbReference type="NCBI Taxonomy" id="1076179"/>
    <lineage>
        <taxon>unclassified sequences</taxon>
        <taxon>metagenomes</taxon>
        <taxon>ecological metagenomes</taxon>
    </lineage>
</organism>
<name>A0A645BMZ1_9ZZZZ</name>
<sequence length="106" mass="11318">MAAQGVERVVPDGVGQGYRINIATGAKPRIGFSHMGDKRLEEGNPACVFAHQGEVYGIAPKGTGGDLIKKIGSEGFPNEIVARDPGPVLQDRVKQMRKNPLVLLIL</sequence>
<gene>
    <name evidence="1" type="ORF">SDC9_111530</name>
</gene>
<protein>
    <submittedName>
        <fullName evidence="1">Uncharacterized protein</fullName>
    </submittedName>
</protein>
<proteinExistence type="predicted"/>
<accession>A0A645BMZ1</accession>
<evidence type="ECO:0000313" key="1">
    <source>
        <dbReference type="EMBL" id="MPM64643.1"/>
    </source>
</evidence>
<dbReference type="AlphaFoldDB" id="A0A645BMZ1"/>
<dbReference type="EMBL" id="VSSQ01020067">
    <property type="protein sequence ID" value="MPM64643.1"/>
    <property type="molecule type" value="Genomic_DNA"/>
</dbReference>
<reference evidence="1" key="1">
    <citation type="submission" date="2019-08" db="EMBL/GenBank/DDBJ databases">
        <authorList>
            <person name="Kucharzyk K."/>
            <person name="Murdoch R.W."/>
            <person name="Higgins S."/>
            <person name="Loffler F."/>
        </authorList>
    </citation>
    <scope>NUCLEOTIDE SEQUENCE</scope>
</reference>